<dbReference type="InterPro" id="IPR043039">
    <property type="entry name" value="TBC1D7_dom2"/>
</dbReference>
<evidence type="ECO:0000256" key="6">
    <source>
        <dbReference type="ARBA" id="ARBA00023329"/>
    </source>
</evidence>
<dbReference type="AlphaFoldDB" id="A0AAN8WK66"/>
<dbReference type="EMBL" id="JAXCGZ010018091">
    <property type="protein sequence ID" value="KAK7067546.1"/>
    <property type="molecule type" value="Genomic_DNA"/>
</dbReference>
<keyword evidence="8" id="KW-1185">Reference proteome</keyword>
<evidence type="ECO:0000313" key="7">
    <source>
        <dbReference type="EMBL" id="KAK7067546.1"/>
    </source>
</evidence>
<dbReference type="Gene3D" id="1.10.8.680">
    <property type="entry name" value="Ypt/Rab-GAP domain of gyp1p, domain 2"/>
    <property type="match status" value="1"/>
</dbReference>
<keyword evidence="5" id="KW-0472">Membrane</keyword>
<evidence type="ECO:0000256" key="1">
    <source>
        <dbReference type="ARBA" id="ARBA00004308"/>
    </source>
</evidence>
<evidence type="ECO:0000256" key="3">
    <source>
        <dbReference type="ARBA" id="ARBA00022468"/>
    </source>
</evidence>
<evidence type="ECO:0000256" key="4">
    <source>
        <dbReference type="ARBA" id="ARBA00022490"/>
    </source>
</evidence>
<evidence type="ECO:0000256" key="5">
    <source>
        <dbReference type="ARBA" id="ARBA00023136"/>
    </source>
</evidence>
<dbReference type="GO" id="GO:0032007">
    <property type="term" value="P:negative regulation of TOR signaling"/>
    <property type="evidence" value="ECO:0007669"/>
    <property type="project" value="TreeGrafter"/>
</dbReference>
<reference evidence="7 8" key="1">
    <citation type="submission" date="2023-11" db="EMBL/GenBank/DDBJ databases">
        <title>Halocaridina rubra genome assembly.</title>
        <authorList>
            <person name="Smith C."/>
        </authorList>
    </citation>
    <scope>NUCLEOTIDE SEQUENCE [LARGE SCALE GENOMIC DNA]</scope>
    <source>
        <strain evidence="7">EP-1</strain>
        <tissue evidence="7">Whole</tissue>
    </source>
</reference>
<evidence type="ECO:0000313" key="8">
    <source>
        <dbReference type="Proteomes" id="UP001381693"/>
    </source>
</evidence>
<dbReference type="GO" id="GO:0031410">
    <property type="term" value="C:cytoplasmic vesicle"/>
    <property type="evidence" value="ECO:0007669"/>
    <property type="project" value="UniProtKB-SubCell"/>
</dbReference>
<dbReference type="PANTHER" id="PTHR13530">
    <property type="entry name" value="TBC1 DOMAIN FAMILY MEMBER 7"/>
    <property type="match status" value="1"/>
</dbReference>
<dbReference type="Gene3D" id="1.10.472.80">
    <property type="entry name" value="Ypt/Rab-GAP domain of gyp1p, domain 3"/>
    <property type="match status" value="1"/>
</dbReference>
<name>A0AAN8WK66_HALRR</name>
<dbReference type="GO" id="GO:0005096">
    <property type="term" value="F:GTPase activator activity"/>
    <property type="evidence" value="ECO:0007669"/>
    <property type="project" value="UniProtKB-KW"/>
</dbReference>
<evidence type="ECO:0000256" key="2">
    <source>
        <dbReference type="ARBA" id="ARBA00004541"/>
    </source>
</evidence>
<dbReference type="PANTHER" id="PTHR13530:SF3">
    <property type="entry name" value="TBC1 DOMAIN FAMILY MEMBER 7"/>
    <property type="match status" value="1"/>
</dbReference>
<sequence>MMGDERNFRSQFYGKVGLHDVEDKRAVEALLKEQPLNPKKLAHFAQRSVVPATHRNEVWKIMLDITPRYAESRDYVAQQHTLMYEELWDALKALGLASISYGVDGINGHDFYALCMDSKQSKTGAKSYPETPFPEHYVLMWLMSEAKLLYNPRQQLKSKENMHFIAIARKVSSFFENPGDVYHVCSSLWALLLRNQTMIMDALQEAIGMLRKEHDVLHLHLLKIGLFTSPLLLDQCLSLFCDILPESAIEKILDKIIAKAFRILSFVVFALLVNLRRSMASVATVEGVRNLMTQIRKEEGDLIVTSALEQWVVMQSGYVRSQRLNPAT</sequence>
<organism evidence="7 8">
    <name type="scientific">Halocaridina rubra</name>
    <name type="common">Hawaiian red shrimp</name>
    <dbReference type="NCBI Taxonomy" id="373956"/>
    <lineage>
        <taxon>Eukaryota</taxon>
        <taxon>Metazoa</taxon>
        <taxon>Ecdysozoa</taxon>
        <taxon>Arthropoda</taxon>
        <taxon>Crustacea</taxon>
        <taxon>Multicrustacea</taxon>
        <taxon>Malacostraca</taxon>
        <taxon>Eumalacostraca</taxon>
        <taxon>Eucarida</taxon>
        <taxon>Decapoda</taxon>
        <taxon>Pleocyemata</taxon>
        <taxon>Caridea</taxon>
        <taxon>Atyoidea</taxon>
        <taxon>Atyidae</taxon>
        <taxon>Halocaridina</taxon>
    </lineage>
</organism>
<gene>
    <name evidence="7" type="primary">TBC1D7</name>
    <name evidence="7" type="ORF">SK128_026717</name>
</gene>
<keyword evidence="3" id="KW-0343">GTPase activation</keyword>
<keyword evidence="4" id="KW-0963">Cytoplasm</keyword>
<dbReference type="GO" id="GO:0012505">
    <property type="term" value="C:endomembrane system"/>
    <property type="evidence" value="ECO:0007669"/>
    <property type="project" value="UniProtKB-SubCell"/>
</dbReference>
<protein>
    <submittedName>
        <fullName evidence="7">TBC1 domain member 7</fullName>
    </submittedName>
</protein>
<comment type="subcellular location">
    <subcellularLocation>
        <location evidence="2">Cytoplasmic vesicle</location>
    </subcellularLocation>
    <subcellularLocation>
        <location evidence="1">Endomembrane system</location>
    </subcellularLocation>
</comment>
<dbReference type="Gene3D" id="1.10.10.750">
    <property type="entry name" value="Ypt/Rab-GAP domain of gyp1p, domain 1"/>
    <property type="match status" value="1"/>
</dbReference>
<dbReference type="InterPro" id="IPR039842">
    <property type="entry name" value="TBC1D7"/>
</dbReference>
<accession>A0AAN8WK66</accession>
<dbReference type="Proteomes" id="UP001381693">
    <property type="component" value="Unassembled WGS sequence"/>
</dbReference>
<comment type="caution">
    <text evidence="7">The sequence shown here is derived from an EMBL/GenBank/DDBJ whole genome shotgun (WGS) entry which is preliminary data.</text>
</comment>
<keyword evidence="6" id="KW-0968">Cytoplasmic vesicle</keyword>
<proteinExistence type="predicted"/>